<keyword evidence="3" id="KW-0804">Transcription</keyword>
<dbReference type="GO" id="GO:0000428">
    <property type="term" value="C:DNA-directed RNA polymerase complex"/>
    <property type="evidence" value="ECO:0007669"/>
    <property type="project" value="UniProtKB-KW"/>
</dbReference>
<dbReference type="EMBL" id="JAYJLD010000018">
    <property type="protein sequence ID" value="MEB3102493.1"/>
    <property type="molecule type" value="Genomic_DNA"/>
</dbReference>
<keyword evidence="3" id="KW-0240">DNA-directed RNA polymerase</keyword>
<evidence type="ECO:0000313" key="4">
    <source>
        <dbReference type="Proteomes" id="UP001310386"/>
    </source>
</evidence>
<comment type="caution">
    <text evidence="3">The sequence shown here is derived from an EMBL/GenBank/DDBJ whole genome shotgun (WGS) entry which is preliminary data.</text>
</comment>
<evidence type="ECO:0000256" key="2">
    <source>
        <dbReference type="SAM" id="Phobius"/>
    </source>
</evidence>
<accession>A0ABU5ZJ03</accession>
<dbReference type="InterPro" id="IPR024596">
    <property type="entry name" value="RNApol_su_b/EpuA"/>
</dbReference>
<dbReference type="RefSeq" id="WP_371754616.1">
    <property type="nucleotide sequence ID" value="NZ_JAYJLD010000018.1"/>
</dbReference>
<evidence type="ECO:0000256" key="1">
    <source>
        <dbReference type="SAM" id="MobiDB-lite"/>
    </source>
</evidence>
<keyword evidence="2" id="KW-1133">Transmembrane helix</keyword>
<organism evidence="3 4">
    <name type="scientific">Ferviditalea candida</name>
    <dbReference type="NCBI Taxonomy" id="3108399"/>
    <lineage>
        <taxon>Bacteria</taxon>
        <taxon>Bacillati</taxon>
        <taxon>Bacillota</taxon>
        <taxon>Bacilli</taxon>
        <taxon>Bacillales</taxon>
        <taxon>Paenibacillaceae</taxon>
        <taxon>Ferviditalea</taxon>
    </lineage>
</organism>
<keyword evidence="2" id="KW-0472">Membrane</keyword>
<reference evidence="3" key="1">
    <citation type="submission" date="2023-12" db="EMBL/GenBank/DDBJ databases">
        <title>Fervidustalea candida gen. nov., sp. nov., a novel member of the family Paenibacillaceae isolated from a geothermal area.</title>
        <authorList>
            <person name="Li W.-J."/>
            <person name="Jiao J.-Y."/>
            <person name="Chen Y."/>
        </authorList>
    </citation>
    <scope>NUCLEOTIDE SEQUENCE</scope>
    <source>
        <strain evidence="3">SYSU GA230002</strain>
    </source>
</reference>
<protein>
    <submittedName>
        <fullName evidence="3">DNA-directed RNA polymerase subunit beta</fullName>
    </submittedName>
</protein>
<sequence>MGKTNDPNDPKKVNKPSGEKAAPQNRKTLPKWMQIASVGGKYAAVPLLSVAALLVGLIIGYSYLGGQNAGEILRYSTWKHLYDLVFAP</sequence>
<feature type="compositionally biased region" description="Basic and acidic residues" evidence="1">
    <location>
        <begin position="1"/>
        <end position="12"/>
    </location>
</feature>
<gene>
    <name evidence="3" type="ORF">VF724_12555</name>
</gene>
<dbReference type="Proteomes" id="UP001310386">
    <property type="component" value="Unassembled WGS sequence"/>
</dbReference>
<keyword evidence="2" id="KW-0812">Transmembrane</keyword>
<name>A0ABU5ZJ03_9BACL</name>
<feature type="transmembrane region" description="Helical" evidence="2">
    <location>
        <begin position="42"/>
        <end position="64"/>
    </location>
</feature>
<feature type="region of interest" description="Disordered" evidence="1">
    <location>
        <begin position="1"/>
        <end position="26"/>
    </location>
</feature>
<proteinExistence type="predicted"/>
<keyword evidence="4" id="KW-1185">Reference proteome</keyword>
<evidence type="ECO:0000313" key="3">
    <source>
        <dbReference type="EMBL" id="MEB3102493.1"/>
    </source>
</evidence>
<dbReference type="Pfam" id="PF11772">
    <property type="entry name" value="EpuA"/>
    <property type="match status" value="1"/>
</dbReference>